<dbReference type="Proteomes" id="UP000245086">
    <property type="component" value="Unassembled WGS sequence"/>
</dbReference>
<comment type="caution">
    <text evidence="12">The sequence shown here is derived from an EMBL/GenBank/DDBJ whole genome shotgun (WGS) entry which is preliminary data.</text>
</comment>
<evidence type="ECO:0000256" key="9">
    <source>
        <dbReference type="ARBA" id="ARBA00031812"/>
    </source>
</evidence>
<keyword evidence="6" id="KW-0547">Nucleotide-binding</keyword>
<sequence>MTFFSRLLHLDRLESEAIYILREAAAQSRNPALLFSGGKDSAVLLHLALKAFRPEKLPFPLLHVDTGHNFEGVTDFRDATARRLEERLIVAHVEDSIQRGSVRLASPLASRNAAQAVTLLEAIETHGFDLLLGGARRDEDKARAKERVFSHRDAFGAWNPKSQRPELWDLYNGRLHAGENFRVFPLSNWTELDIWTYIEREKIALPDLYFAHMRRVVRDGDLWRPVTPVTPEAEGEHVEERMVRFRTVGDMTCTCPIESQATSVADIIAETRQSTLSERGATRLDDKVNEAAMERRKKEGYF</sequence>
<evidence type="ECO:0000256" key="1">
    <source>
        <dbReference type="ARBA" id="ARBA00008885"/>
    </source>
</evidence>
<evidence type="ECO:0000256" key="3">
    <source>
        <dbReference type="ARBA" id="ARBA00022004"/>
    </source>
</evidence>
<evidence type="ECO:0000256" key="2">
    <source>
        <dbReference type="ARBA" id="ARBA00012391"/>
    </source>
</evidence>
<reference evidence="12 13" key="1">
    <citation type="journal article" date="2018" name="Genome Announc.">
        <title>Draft Genome Sequence of "Candidatus Phycosocius bacilliformis," an Alphaproteobacterial Ectosymbiont of the Hydrocarbon-Producing Green Alga Botryococcus braunii.</title>
        <authorList>
            <person name="Tanabe Y."/>
            <person name="Yamaguchi H."/>
            <person name="Watanabe M.M."/>
        </authorList>
    </citation>
    <scope>NUCLEOTIDE SEQUENCE [LARGE SCALE GENOMIC DNA]</scope>
    <source>
        <strain evidence="12 13">BOTRYCO-2</strain>
    </source>
</reference>
<dbReference type="EMBL" id="BFBR01000009">
    <property type="protein sequence ID" value="GBF58942.1"/>
    <property type="molecule type" value="Genomic_DNA"/>
</dbReference>
<evidence type="ECO:0000256" key="10">
    <source>
        <dbReference type="ARBA" id="ARBA00049370"/>
    </source>
</evidence>
<keyword evidence="13" id="KW-1185">Reference proteome</keyword>
<evidence type="ECO:0000313" key="12">
    <source>
        <dbReference type="EMBL" id="GBF58942.1"/>
    </source>
</evidence>
<keyword evidence="5 12" id="KW-0548">Nucleotidyltransferase</keyword>
<dbReference type="GO" id="GO:0004781">
    <property type="term" value="F:sulfate adenylyltransferase (ATP) activity"/>
    <property type="evidence" value="ECO:0007669"/>
    <property type="project" value="UniProtKB-EC"/>
</dbReference>
<dbReference type="NCBIfam" id="NF009214">
    <property type="entry name" value="PRK12563.1"/>
    <property type="match status" value="1"/>
</dbReference>
<evidence type="ECO:0000256" key="5">
    <source>
        <dbReference type="ARBA" id="ARBA00022695"/>
    </source>
</evidence>
<dbReference type="InterPro" id="IPR002500">
    <property type="entry name" value="PAPS_reduct_dom"/>
</dbReference>
<evidence type="ECO:0000256" key="6">
    <source>
        <dbReference type="ARBA" id="ARBA00022741"/>
    </source>
</evidence>
<dbReference type="GO" id="GO:0005524">
    <property type="term" value="F:ATP binding"/>
    <property type="evidence" value="ECO:0007669"/>
    <property type="project" value="UniProtKB-KW"/>
</dbReference>
<dbReference type="Pfam" id="PF01507">
    <property type="entry name" value="PAPS_reduct"/>
    <property type="match status" value="1"/>
</dbReference>
<dbReference type="PANTHER" id="PTHR43196:SF1">
    <property type="entry name" value="SULFATE ADENYLYLTRANSFERASE SUBUNIT 2"/>
    <property type="match status" value="1"/>
</dbReference>
<feature type="domain" description="Phosphoadenosine phosphosulphate reductase" evidence="11">
    <location>
        <begin position="31"/>
        <end position="255"/>
    </location>
</feature>
<dbReference type="InterPro" id="IPR014729">
    <property type="entry name" value="Rossmann-like_a/b/a_fold"/>
</dbReference>
<proteinExistence type="inferred from homology"/>
<evidence type="ECO:0000256" key="7">
    <source>
        <dbReference type="ARBA" id="ARBA00022840"/>
    </source>
</evidence>
<name>A0A2P2ECZ1_9PROT</name>
<dbReference type="InterPro" id="IPR011784">
    <property type="entry name" value="SO4_adenylTrfase_ssu"/>
</dbReference>
<protein>
    <recommendedName>
        <fullName evidence="3">Sulfate adenylyltransferase subunit 2</fullName>
        <ecNumber evidence="2">2.7.7.4</ecNumber>
    </recommendedName>
    <alternativeName>
        <fullName evidence="8">ATP-sulfurylase small subunit</fullName>
    </alternativeName>
    <alternativeName>
        <fullName evidence="9">Sulfate adenylate transferase</fullName>
    </alternativeName>
</protein>
<dbReference type="InterPro" id="IPR050128">
    <property type="entry name" value="Sulfate_adenylyltrnsfr_sub2"/>
</dbReference>
<evidence type="ECO:0000313" key="13">
    <source>
        <dbReference type="Proteomes" id="UP000245086"/>
    </source>
</evidence>
<dbReference type="NCBIfam" id="NF003587">
    <property type="entry name" value="PRK05253.1"/>
    <property type="match status" value="1"/>
</dbReference>
<keyword evidence="4 12" id="KW-0808">Transferase</keyword>
<keyword evidence="7" id="KW-0067">ATP-binding</keyword>
<dbReference type="PIRSF" id="PIRSF002936">
    <property type="entry name" value="CysDAde_trans"/>
    <property type="match status" value="1"/>
</dbReference>
<evidence type="ECO:0000259" key="11">
    <source>
        <dbReference type="Pfam" id="PF01507"/>
    </source>
</evidence>
<dbReference type="SUPFAM" id="SSF52402">
    <property type="entry name" value="Adenine nucleotide alpha hydrolases-like"/>
    <property type="match status" value="1"/>
</dbReference>
<dbReference type="AlphaFoldDB" id="A0A2P2ECZ1"/>
<accession>A0A2P2ECZ1</accession>
<dbReference type="EC" id="2.7.7.4" evidence="2"/>
<evidence type="ECO:0000256" key="4">
    <source>
        <dbReference type="ARBA" id="ARBA00022679"/>
    </source>
</evidence>
<organism evidence="12 13">
    <name type="scientific">Candidatus Phycosocius bacilliformis</name>
    <dbReference type="NCBI Taxonomy" id="1445552"/>
    <lineage>
        <taxon>Bacteria</taxon>
        <taxon>Pseudomonadati</taxon>
        <taxon>Pseudomonadota</taxon>
        <taxon>Alphaproteobacteria</taxon>
        <taxon>Caulobacterales</taxon>
        <taxon>Caulobacterales incertae sedis</taxon>
        <taxon>Candidatus Phycosocius</taxon>
    </lineage>
</organism>
<dbReference type="OrthoDB" id="9772604at2"/>
<dbReference type="GO" id="GO:0000103">
    <property type="term" value="P:sulfate assimilation"/>
    <property type="evidence" value="ECO:0007669"/>
    <property type="project" value="InterPro"/>
</dbReference>
<dbReference type="Gene3D" id="3.40.50.620">
    <property type="entry name" value="HUPs"/>
    <property type="match status" value="1"/>
</dbReference>
<evidence type="ECO:0000256" key="8">
    <source>
        <dbReference type="ARBA" id="ARBA00030256"/>
    </source>
</evidence>
<gene>
    <name evidence="12" type="primary">cysD</name>
    <name evidence="12" type="ORF">PbB2_02633</name>
</gene>
<comment type="similarity">
    <text evidence="1">Belongs to the PAPS reductase family. CysD subfamily.</text>
</comment>
<dbReference type="PANTHER" id="PTHR43196">
    <property type="entry name" value="SULFATE ADENYLYLTRANSFERASE SUBUNIT 2"/>
    <property type="match status" value="1"/>
</dbReference>
<dbReference type="RefSeq" id="WP_108985808.1">
    <property type="nucleotide sequence ID" value="NZ_BFBR01000009.1"/>
</dbReference>
<comment type="catalytic activity">
    <reaction evidence="10">
        <text>sulfate + ATP + H(+) = adenosine 5'-phosphosulfate + diphosphate</text>
        <dbReference type="Rhea" id="RHEA:18133"/>
        <dbReference type="ChEBI" id="CHEBI:15378"/>
        <dbReference type="ChEBI" id="CHEBI:16189"/>
        <dbReference type="ChEBI" id="CHEBI:30616"/>
        <dbReference type="ChEBI" id="CHEBI:33019"/>
        <dbReference type="ChEBI" id="CHEBI:58243"/>
        <dbReference type="EC" id="2.7.7.4"/>
    </reaction>
</comment>